<evidence type="ECO:0000313" key="2">
    <source>
        <dbReference type="EMBL" id="TDS12927.1"/>
    </source>
</evidence>
<keyword evidence="1" id="KW-0472">Membrane</keyword>
<feature type="transmembrane region" description="Helical" evidence="1">
    <location>
        <begin position="121"/>
        <end position="140"/>
    </location>
</feature>
<dbReference type="InterPro" id="IPR022134">
    <property type="entry name" value="DUF3667"/>
</dbReference>
<name>A0A4R7CYB1_9SPHI</name>
<keyword evidence="1" id="KW-0812">Transmembrane</keyword>
<dbReference type="GO" id="GO:0016020">
    <property type="term" value="C:membrane"/>
    <property type="evidence" value="ECO:0007669"/>
    <property type="project" value="UniProtKB-SubCell"/>
</dbReference>
<keyword evidence="1" id="KW-1133">Transmembrane helix</keyword>
<evidence type="ECO:0000256" key="1">
    <source>
        <dbReference type="SAM" id="Phobius"/>
    </source>
</evidence>
<feature type="transmembrane region" description="Helical" evidence="1">
    <location>
        <begin position="76"/>
        <end position="95"/>
    </location>
</feature>
<accession>A0A4R7CYB1</accession>
<comment type="caution">
    <text evidence="2">The sequence shown here is derived from an EMBL/GenBank/DDBJ whole genome shotgun (WGS) entry which is preliminary data.</text>
</comment>
<dbReference type="Pfam" id="PF12412">
    <property type="entry name" value="DUF3667"/>
    <property type="match status" value="1"/>
</dbReference>
<dbReference type="OrthoDB" id="7446256at2"/>
<protein>
    <submittedName>
        <fullName evidence="2">Uncharacterized protein DUF3667</fullName>
    </submittedName>
</protein>
<feature type="transmembrane region" description="Helical" evidence="1">
    <location>
        <begin position="177"/>
        <end position="199"/>
    </location>
</feature>
<dbReference type="AlphaFoldDB" id="A0A4R7CYB1"/>
<feature type="transmembrane region" description="Helical" evidence="1">
    <location>
        <begin position="211"/>
        <end position="232"/>
    </location>
</feature>
<sequence length="238" mass="27092">MNCTCCSGEVDSNYCPSCGRALKLKRINGHYIVHEIEHILHFEKGILYTIQQLLLRPGKSIHQFLTNDRTRLVKPVIFIIISSLIYSLINGFFHIEDQYMKYDGVADTSLVSIFKWIQSHYGYANIIMGVFIAWCLKLFFRKYPYNFFEILILLCFVMSIGMLIFALFALIQGLLHYNLLGTAGVVGIIYYTWAIGQFFDEGKPGSYGKALAAYVLGAVLFMFAAIMLGMTIDNFIGH</sequence>
<organism evidence="2 3">
    <name type="scientific">Sphingobacterium paludis</name>
    <dbReference type="NCBI Taxonomy" id="1476465"/>
    <lineage>
        <taxon>Bacteria</taxon>
        <taxon>Pseudomonadati</taxon>
        <taxon>Bacteroidota</taxon>
        <taxon>Sphingobacteriia</taxon>
        <taxon>Sphingobacteriales</taxon>
        <taxon>Sphingobacteriaceae</taxon>
        <taxon>Sphingobacterium</taxon>
    </lineage>
</organism>
<dbReference type="EMBL" id="SNZV01000005">
    <property type="protein sequence ID" value="TDS12927.1"/>
    <property type="molecule type" value="Genomic_DNA"/>
</dbReference>
<reference evidence="2 3" key="1">
    <citation type="submission" date="2019-03" db="EMBL/GenBank/DDBJ databases">
        <title>Genomic Encyclopedia of Type Strains, Phase III (KMG-III): the genomes of soil and plant-associated and newly described type strains.</title>
        <authorList>
            <person name="Whitman W."/>
        </authorList>
    </citation>
    <scope>NUCLEOTIDE SEQUENCE [LARGE SCALE GENOMIC DNA]</scope>
    <source>
        <strain evidence="2 3">CGMCC 1.12801</strain>
    </source>
</reference>
<feature type="transmembrane region" description="Helical" evidence="1">
    <location>
        <begin position="147"/>
        <end position="171"/>
    </location>
</feature>
<proteinExistence type="predicted"/>
<dbReference type="Proteomes" id="UP000294752">
    <property type="component" value="Unassembled WGS sequence"/>
</dbReference>
<evidence type="ECO:0000313" key="3">
    <source>
        <dbReference type="Proteomes" id="UP000294752"/>
    </source>
</evidence>
<gene>
    <name evidence="2" type="ORF">B0I21_10558</name>
</gene>
<dbReference type="RefSeq" id="WP_133640444.1">
    <property type="nucleotide sequence ID" value="NZ_SNZV01000005.1"/>
</dbReference>
<keyword evidence="3" id="KW-1185">Reference proteome</keyword>